<dbReference type="EMBL" id="ML208717">
    <property type="protein sequence ID" value="TFK60919.1"/>
    <property type="molecule type" value="Genomic_DNA"/>
</dbReference>
<evidence type="ECO:0000313" key="1">
    <source>
        <dbReference type="EMBL" id="TFK60919.1"/>
    </source>
</evidence>
<reference evidence="1 2" key="1">
    <citation type="journal article" date="2019" name="Nat. Ecol. Evol.">
        <title>Megaphylogeny resolves global patterns of mushroom evolution.</title>
        <authorList>
            <person name="Varga T."/>
            <person name="Krizsan K."/>
            <person name="Foldi C."/>
            <person name="Dima B."/>
            <person name="Sanchez-Garcia M."/>
            <person name="Sanchez-Ramirez S."/>
            <person name="Szollosi G.J."/>
            <person name="Szarkandi J.G."/>
            <person name="Papp V."/>
            <person name="Albert L."/>
            <person name="Andreopoulos W."/>
            <person name="Angelini C."/>
            <person name="Antonin V."/>
            <person name="Barry K.W."/>
            <person name="Bougher N.L."/>
            <person name="Buchanan P."/>
            <person name="Buyck B."/>
            <person name="Bense V."/>
            <person name="Catcheside P."/>
            <person name="Chovatia M."/>
            <person name="Cooper J."/>
            <person name="Damon W."/>
            <person name="Desjardin D."/>
            <person name="Finy P."/>
            <person name="Geml J."/>
            <person name="Haridas S."/>
            <person name="Hughes K."/>
            <person name="Justo A."/>
            <person name="Karasinski D."/>
            <person name="Kautmanova I."/>
            <person name="Kiss B."/>
            <person name="Kocsube S."/>
            <person name="Kotiranta H."/>
            <person name="LaButti K.M."/>
            <person name="Lechner B.E."/>
            <person name="Liimatainen K."/>
            <person name="Lipzen A."/>
            <person name="Lukacs Z."/>
            <person name="Mihaltcheva S."/>
            <person name="Morgado L.N."/>
            <person name="Niskanen T."/>
            <person name="Noordeloos M.E."/>
            <person name="Ohm R.A."/>
            <person name="Ortiz-Santana B."/>
            <person name="Ovrebo C."/>
            <person name="Racz N."/>
            <person name="Riley R."/>
            <person name="Savchenko A."/>
            <person name="Shiryaev A."/>
            <person name="Soop K."/>
            <person name="Spirin V."/>
            <person name="Szebenyi C."/>
            <person name="Tomsovsky M."/>
            <person name="Tulloss R.E."/>
            <person name="Uehling J."/>
            <person name="Grigoriev I.V."/>
            <person name="Vagvolgyi C."/>
            <person name="Papp T."/>
            <person name="Martin F.M."/>
            <person name="Miettinen O."/>
            <person name="Hibbett D.S."/>
            <person name="Nagy L.G."/>
        </authorList>
    </citation>
    <scope>NUCLEOTIDE SEQUENCE [LARGE SCALE GENOMIC DNA]</scope>
    <source>
        <strain evidence="1 2">NL-1719</strain>
    </source>
</reference>
<dbReference type="Proteomes" id="UP000308600">
    <property type="component" value="Unassembled WGS sequence"/>
</dbReference>
<protein>
    <submittedName>
        <fullName evidence="1">Uncharacterized protein</fullName>
    </submittedName>
</protein>
<keyword evidence="2" id="KW-1185">Reference proteome</keyword>
<sequence length="109" mass="12494">KQLDEEINILAERLITLRNSRNAFALINQLPAEILVEVFLWHQALKIEDDPNLFLGWLLVTHVSQYWRSVAFSAKALWATIPTHHTAYAECASQLSYPHAISFIDTTPH</sequence>
<evidence type="ECO:0000313" key="2">
    <source>
        <dbReference type="Proteomes" id="UP000308600"/>
    </source>
</evidence>
<organism evidence="1 2">
    <name type="scientific">Pluteus cervinus</name>
    <dbReference type="NCBI Taxonomy" id="181527"/>
    <lineage>
        <taxon>Eukaryota</taxon>
        <taxon>Fungi</taxon>
        <taxon>Dikarya</taxon>
        <taxon>Basidiomycota</taxon>
        <taxon>Agaricomycotina</taxon>
        <taxon>Agaricomycetes</taxon>
        <taxon>Agaricomycetidae</taxon>
        <taxon>Agaricales</taxon>
        <taxon>Pluteineae</taxon>
        <taxon>Pluteaceae</taxon>
        <taxon>Pluteus</taxon>
    </lineage>
</organism>
<name>A0ACD3A6I8_9AGAR</name>
<feature type="non-terminal residue" evidence="1">
    <location>
        <position position="109"/>
    </location>
</feature>
<accession>A0ACD3A6I8</accession>
<gene>
    <name evidence="1" type="ORF">BDN72DRAFT_722094</name>
</gene>
<feature type="non-terminal residue" evidence="1">
    <location>
        <position position="1"/>
    </location>
</feature>
<proteinExistence type="predicted"/>